<dbReference type="InterPro" id="IPR025766">
    <property type="entry name" value="ADD"/>
</dbReference>
<dbReference type="Gene3D" id="3.30.40.10">
    <property type="entry name" value="Zinc/RING finger domain, C3HC4 (zinc finger)"/>
    <property type="match status" value="1"/>
</dbReference>
<evidence type="ECO:0000256" key="2">
    <source>
        <dbReference type="ARBA" id="ARBA00007025"/>
    </source>
</evidence>
<evidence type="ECO:0000256" key="14">
    <source>
        <dbReference type="SAM" id="MobiDB-lite"/>
    </source>
</evidence>
<keyword evidence="4" id="KW-0547">Nucleotide-binding</keyword>
<dbReference type="InterPro" id="IPR013083">
    <property type="entry name" value="Znf_RING/FYVE/PHD"/>
</dbReference>
<dbReference type="GO" id="GO:0003678">
    <property type="term" value="F:DNA helicase activity"/>
    <property type="evidence" value="ECO:0007669"/>
    <property type="project" value="UniProtKB-EC"/>
</dbReference>
<evidence type="ECO:0000256" key="1">
    <source>
        <dbReference type="ARBA" id="ARBA00004123"/>
    </source>
</evidence>
<name>A0A9P0NXW5_ACAOB</name>
<dbReference type="InterPro" id="IPR011011">
    <property type="entry name" value="Znf_FYVE_PHD"/>
</dbReference>
<feature type="compositionally biased region" description="Acidic residues" evidence="14">
    <location>
        <begin position="69"/>
        <end position="79"/>
    </location>
</feature>
<dbReference type="PROSITE" id="PS51533">
    <property type="entry name" value="ADD"/>
    <property type="match status" value="1"/>
</dbReference>
<feature type="compositionally biased region" description="Basic and acidic residues" evidence="14">
    <location>
        <begin position="349"/>
        <end position="360"/>
    </location>
</feature>
<keyword evidence="10" id="KW-0238">DNA-binding</keyword>
<gene>
    <name evidence="16" type="ORF">ACAOBT_LOCUS2005</name>
</gene>
<dbReference type="InterPro" id="IPR041430">
    <property type="entry name" value="ADD_ATRX"/>
</dbReference>
<evidence type="ECO:0000256" key="7">
    <source>
        <dbReference type="ARBA" id="ARBA00022801"/>
    </source>
</evidence>
<dbReference type="InterPro" id="IPR052131">
    <property type="entry name" value="ATRX_domain-containing"/>
</dbReference>
<dbReference type="GO" id="GO:0010468">
    <property type="term" value="P:regulation of gene expression"/>
    <property type="evidence" value="ECO:0007669"/>
    <property type="project" value="UniProtKB-ARBA"/>
</dbReference>
<feature type="compositionally biased region" description="Basic and acidic residues" evidence="14">
    <location>
        <begin position="1043"/>
        <end position="1054"/>
    </location>
</feature>
<feature type="compositionally biased region" description="Basic and acidic residues" evidence="14">
    <location>
        <begin position="266"/>
        <end position="342"/>
    </location>
</feature>
<evidence type="ECO:0000313" key="17">
    <source>
        <dbReference type="Proteomes" id="UP001152888"/>
    </source>
</evidence>
<dbReference type="GO" id="GO:0031490">
    <property type="term" value="F:chromatin DNA binding"/>
    <property type="evidence" value="ECO:0007669"/>
    <property type="project" value="TreeGrafter"/>
</dbReference>
<evidence type="ECO:0000256" key="13">
    <source>
        <dbReference type="ARBA" id="ARBA00047995"/>
    </source>
</evidence>
<keyword evidence="17" id="KW-1185">Reference proteome</keyword>
<dbReference type="GO" id="GO:0006281">
    <property type="term" value="P:DNA repair"/>
    <property type="evidence" value="ECO:0007669"/>
    <property type="project" value="UniProtKB-KW"/>
</dbReference>
<dbReference type="GO" id="GO:0016787">
    <property type="term" value="F:hydrolase activity"/>
    <property type="evidence" value="ECO:0007669"/>
    <property type="project" value="UniProtKB-KW"/>
</dbReference>
<evidence type="ECO:0000313" key="16">
    <source>
        <dbReference type="EMBL" id="CAH1957280.1"/>
    </source>
</evidence>
<dbReference type="PANTHER" id="PTHR46357:SF1">
    <property type="entry name" value="TRANSCRIPTIONAL REGULATOR ATRX"/>
    <property type="match status" value="1"/>
</dbReference>
<dbReference type="Proteomes" id="UP001152888">
    <property type="component" value="Unassembled WGS sequence"/>
</dbReference>
<reference evidence="16" key="1">
    <citation type="submission" date="2022-03" db="EMBL/GenBank/DDBJ databases">
        <authorList>
            <person name="Sayadi A."/>
        </authorList>
    </citation>
    <scope>NUCLEOTIDE SEQUENCE</scope>
</reference>
<feature type="compositionally biased region" description="Basic and acidic residues" evidence="14">
    <location>
        <begin position="124"/>
        <end position="144"/>
    </location>
</feature>
<evidence type="ECO:0000259" key="15">
    <source>
        <dbReference type="PROSITE" id="PS51533"/>
    </source>
</evidence>
<evidence type="ECO:0000256" key="4">
    <source>
        <dbReference type="ARBA" id="ARBA00022741"/>
    </source>
</evidence>
<feature type="compositionally biased region" description="Basic and acidic residues" evidence="14">
    <location>
        <begin position="368"/>
        <end position="379"/>
    </location>
</feature>
<feature type="region of interest" description="Disordered" evidence="14">
    <location>
        <begin position="875"/>
        <end position="905"/>
    </location>
</feature>
<evidence type="ECO:0000256" key="11">
    <source>
        <dbReference type="ARBA" id="ARBA00023204"/>
    </source>
</evidence>
<dbReference type="SUPFAM" id="SSF57903">
    <property type="entry name" value="FYVE/PHD zinc finger"/>
    <property type="match status" value="1"/>
</dbReference>
<dbReference type="GO" id="GO:0005721">
    <property type="term" value="C:pericentric heterochromatin"/>
    <property type="evidence" value="ECO:0007669"/>
    <property type="project" value="TreeGrafter"/>
</dbReference>
<feature type="region of interest" description="Disordered" evidence="14">
    <location>
        <begin position="1008"/>
        <end position="1189"/>
    </location>
</feature>
<proteinExistence type="inferred from homology"/>
<dbReference type="GO" id="GO:0005634">
    <property type="term" value="C:nucleus"/>
    <property type="evidence" value="ECO:0007669"/>
    <property type="project" value="UniProtKB-SubCell"/>
</dbReference>
<organism evidence="16 17">
    <name type="scientific">Acanthoscelides obtectus</name>
    <name type="common">Bean weevil</name>
    <name type="synonym">Bruchus obtectus</name>
    <dbReference type="NCBI Taxonomy" id="200917"/>
    <lineage>
        <taxon>Eukaryota</taxon>
        <taxon>Metazoa</taxon>
        <taxon>Ecdysozoa</taxon>
        <taxon>Arthropoda</taxon>
        <taxon>Hexapoda</taxon>
        <taxon>Insecta</taxon>
        <taxon>Pterygota</taxon>
        <taxon>Neoptera</taxon>
        <taxon>Endopterygota</taxon>
        <taxon>Coleoptera</taxon>
        <taxon>Polyphaga</taxon>
        <taxon>Cucujiformia</taxon>
        <taxon>Chrysomeloidea</taxon>
        <taxon>Chrysomelidae</taxon>
        <taxon>Bruchinae</taxon>
        <taxon>Bruchini</taxon>
        <taxon>Acanthoscelides</taxon>
    </lineage>
</organism>
<keyword evidence="7" id="KW-0378">Hydrolase</keyword>
<feature type="compositionally biased region" description="Basic and acidic residues" evidence="14">
    <location>
        <begin position="1063"/>
        <end position="1178"/>
    </location>
</feature>
<feature type="domain" description="PHD-type" evidence="15">
    <location>
        <begin position="468"/>
        <end position="606"/>
    </location>
</feature>
<feature type="region of interest" description="Disordered" evidence="14">
    <location>
        <begin position="920"/>
        <end position="944"/>
    </location>
</feature>
<accession>A0A9P0NXW5</accession>
<evidence type="ECO:0000256" key="10">
    <source>
        <dbReference type="ARBA" id="ARBA00023125"/>
    </source>
</evidence>
<dbReference type="GO" id="GO:0005524">
    <property type="term" value="F:ATP binding"/>
    <property type="evidence" value="ECO:0007669"/>
    <property type="project" value="UniProtKB-KW"/>
</dbReference>
<comment type="similarity">
    <text evidence="2">Belongs to the SNF2/RAD54 helicase family.</text>
</comment>
<dbReference type="PANTHER" id="PTHR46357">
    <property type="entry name" value="TRANSCRIPTIONAL REGULATOR ATRX"/>
    <property type="match status" value="1"/>
</dbReference>
<dbReference type="AlphaFoldDB" id="A0A9P0NXW5"/>
<feature type="compositionally biased region" description="Acidic residues" evidence="14">
    <location>
        <begin position="380"/>
        <end position="394"/>
    </location>
</feature>
<dbReference type="GO" id="GO:0008270">
    <property type="term" value="F:zinc ion binding"/>
    <property type="evidence" value="ECO:0007669"/>
    <property type="project" value="UniProtKB-KW"/>
</dbReference>
<evidence type="ECO:0000256" key="3">
    <source>
        <dbReference type="ARBA" id="ARBA00022723"/>
    </source>
</evidence>
<feature type="compositionally biased region" description="Basic and acidic residues" evidence="14">
    <location>
        <begin position="1021"/>
        <end position="1031"/>
    </location>
</feature>
<evidence type="ECO:0000256" key="6">
    <source>
        <dbReference type="ARBA" id="ARBA00022771"/>
    </source>
</evidence>
<feature type="compositionally biased region" description="Polar residues" evidence="14">
    <location>
        <begin position="927"/>
        <end position="938"/>
    </location>
</feature>
<feature type="compositionally biased region" description="Basic and acidic residues" evidence="14">
    <location>
        <begin position="165"/>
        <end position="177"/>
    </location>
</feature>
<feature type="compositionally biased region" description="Basic and acidic residues" evidence="14">
    <location>
        <begin position="80"/>
        <end position="114"/>
    </location>
</feature>
<evidence type="ECO:0000256" key="5">
    <source>
        <dbReference type="ARBA" id="ARBA00022763"/>
    </source>
</evidence>
<evidence type="ECO:0000256" key="9">
    <source>
        <dbReference type="ARBA" id="ARBA00022840"/>
    </source>
</evidence>
<dbReference type="CDD" id="cd11726">
    <property type="entry name" value="ADDz_ATRX"/>
    <property type="match status" value="1"/>
</dbReference>
<keyword evidence="5" id="KW-0227">DNA damage</keyword>
<evidence type="ECO:0000256" key="12">
    <source>
        <dbReference type="ARBA" id="ARBA00023242"/>
    </source>
</evidence>
<dbReference type="EMBL" id="CAKOFQ010006669">
    <property type="protein sequence ID" value="CAH1957280.1"/>
    <property type="molecule type" value="Genomic_DNA"/>
</dbReference>
<sequence length="1218" mass="134686">MQIEETISTYEQAKSKHFVDAMDGTFKESGDIGVKENDTSFEKACADIDESHTDDEEDVPLNLDCSKSDDDDDLGESENEEKGENQAESDKKTDETSQSKIDTSEVKSVDENLKNVEVNGDSQEGEKKEEEKVEESKDEKKPEDESCQESEGCKDDVGVDSTGEENTKLASDEKAIEDVDMEPTESKDKEGVPNSDRQTDESESEKDSAKDCPENKNDPAKSDHNETEDRTENESAKDCPENKKGPADDTAKFDHNGTDEDQTENDSTKDCPENKKDPADDRAKSDHNETDADKTKNVTEAEQTVEKEDSKDETKAVTEAEKTVEKDDSRDKENEEKDKNEEATSQSDAKGESDKNDKGGDFSLLKETLSKPVDDTKEQENDEEEMDEDFDPSDFDPSLLCPEVAMEVDEAPVIAASNDQNAQGGDDGAKSPILFDAVFSTYVDEMTGTETCFDLSLEEEQLRQETYGQKNPVQFTKIHCTACNVHLGSALDGQGNRFVHPLLKVLICKNCYSFYCSGEFEKDEDGSELYCRWCGQGGQVMCCAQCEMVFCKKCIRINFDRKKIADIRDSDDWLCFRCNPSQIAHLKIHCAEFMEYVRRERSRAATLENFSDFTSTDHALCCQSMKKKATDSPADQPKRKRKKVVVDPDYNPLKDEEDDQQVIEKVPHTVTPPATVNAAQTTPRIVPVQPPRTNGVSATAVQQAGPTVTQFRPRTSPQFGIRPKIVTIGQNAATVQTQRPPGTPSPGYIKILPGGMVVPGNSPRQIRMPAPRLQTTIRPQAPTQAFVRQRPQTTTPTSQARHEWFEKTVRAAARVNSNLSYTLTNLNRAQAAATSVEALAVVHNKLQEILSTSINSLIQIRKNLRAEFIQGIKNTRFPPKNQTGAAPATPLSPTPTPSTSKAADQDDDVIIISPASSPIPAAKVSTPVASTSKPSTSRAGEADRCGGRPFLRVKSLTALQNVTAECITIPDDPPEVEKPTEDAIDAKKKGLDTSKVIKVDITKILAGENPVVEPTSSKVVTSKEADKKMDVDNDALPIPVPEISKDKSKKEKVNCESVVSTKKTSEVKKKKSPAEAKAKDKTSVDNSSDKMKSDENKSIEKKSLEKELDTKVSEEKKTEEKSIEKKSTEKKRETKVSVEKKREEKKSIANVSKEKKSEKKGTEETKPDEKKLEEKGAMSEEEPTESSCPALKVIQDVKVVLERSKEVEGCVLKNQKTD</sequence>
<dbReference type="OrthoDB" id="6286493at2759"/>
<dbReference type="GO" id="GO:0006338">
    <property type="term" value="P:chromatin remodeling"/>
    <property type="evidence" value="ECO:0007669"/>
    <property type="project" value="TreeGrafter"/>
</dbReference>
<keyword evidence="3" id="KW-0479">Metal-binding</keyword>
<keyword evidence="8" id="KW-0862">Zinc</keyword>
<comment type="caution">
    <text evidence="16">The sequence shown here is derived from an EMBL/GenBank/DDBJ whole genome shotgun (WGS) entry which is preliminary data.</text>
</comment>
<evidence type="ECO:0000256" key="8">
    <source>
        <dbReference type="ARBA" id="ARBA00022833"/>
    </source>
</evidence>
<dbReference type="GO" id="GO:0031297">
    <property type="term" value="P:replication fork processing"/>
    <property type="evidence" value="ECO:0007669"/>
    <property type="project" value="TreeGrafter"/>
</dbReference>
<keyword evidence="12" id="KW-0539">Nucleus</keyword>
<feature type="region of interest" description="Disordered" evidence="14">
    <location>
        <begin position="1"/>
        <end position="20"/>
    </location>
</feature>
<feature type="region of interest" description="Disordered" evidence="14">
    <location>
        <begin position="627"/>
        <end position="657"/>
    </location>
</feature>
<protein>
    <recommendedName>
        <fullName evidence="15">PHD-type domain-containing protein</fullName>
    </recommendedName>
</protein>
<keyword evidence="9" id="KW-0067">ATP-binding</keyword>
<comment type="catalytic activity">
    <reaction evidence="13">
        <text>ATP + H2O = ADP + phosphate + H(+)</text>
        <dbReference type="Rhea" id="RHEA:13065"/>
        <dbReference type="ChEBI" id="CHEBI:15377"/>
        <dbReference type="ChEBI" id="CHEBI:15378"/>
        <dbReference type="ChEBI" id="CHEBI:30616"/>
        <dbReference type="ChEBI" id="CHEBI:43474"/>
        <dbReference type="ChEBI" id="CHEBI:456216"/>
        <dbReference type="EC" id="3.6.4.12"/>
    </reaction>
</comment>
<keyword evidence="6" id="KW-0863">Zinc-finger</keyword>
<dbReference type="Pfam" id="PF17981">
    <property type="entry name" value="ADD_ATRX"/>
    <property type="match status" value="1"/>
</dbReference>
<comment type="subcellular location">
    <subcellularLocation>
        <location evidence="1">Nucleus</location>
    </subcellularLocation>
</comment>
<feature type="region of interest" description="Disordered" evidence="14">
    <location>
        <begin position="45"/>
        <end position="397"/>
    </location>
</feature>
<keyword evidence="11" id="KW-0234">DNA repair</keyword>
<feature type="compositionally biased region" description="Polar residues" evidence="14">
    <location>
        <begin position="1"/>
        <end position="12"/>
    </location>
</feature>
<feature type="compositionally biased region" description="Basic and acidic residues" evidence="14">
    <location>
        <begin position="184"/>
        <end position="258"/>
    </location>
</feature>